<organism evidence="2 3">
    <name type="scientific">Eptatretus burgeri</name>
    <name type="common">Inshore hagfish</name>
    <dbReference type="NCBI Taxonomy" id="7764"/>
    <lineage>
        <taxon>Eukaryota</taxon>
        <taxon>Metazoa</taxon>
        <taxon>Chordata</taxon>
        <taxon>Craniata</taxon>
        <taxon>Vertebrata</taxon>
        <taxon>Cyclostomata</taxon>
        <taxon>Myxini</taxon>
        <taxon>Myxiniformes</taxon>
        <taxon>Myxinidae</taxon>
        <taxon>Eptatretinae</taxon>
        <taxon>Eptatretus</taxon>
    </lineage>
</organism>
<sequence>MSATGRSFGRNNPGLYRFERGGYRMADESRGRPYGQHRGFGGYMGGGKRSSGQGSWGRKKVGHSRGAPFAKMLHFDDDGRKAGSQFKKGGQSQFDPEVRQNPNKFLLYCALCTFNTLEVKEMDSHMEGDEHKNSLLLVDKHFPKEKMLSRFLHERIQMLNKRTQISKRIWEEKYGASYKIEGMELPDCMQLSDVVRCPACRSYIPALEWEVQVHLQSMRHASNFQDIQSNHFEKIRDIVIKVLNKRGDNLQYERFKKGEDPFAKSLLALEKREEPIVEAKEKKLSETKNMEKKNLKRKSHDKEKEEATEEKQEKDKEQAMMEESSREK</sequence>
<reference evidence="2" key="1">
    <citation type="submission" date="2025-08" db="UniProtKB">
        <authorList>
            <consortium name="Ensembl"/>
        </authorList>
    </citation>
    <scope>IDENTIFICATION</scope>
</reference>
<evidence type="ECO:0000313" key="2">
    <source>
        <dbReference type="Ensembl" id="ENSEBUP00000015164.1"/>
    </source>
</evidence>
<name>A0A8C4QHU4_EPTBU</name>
<dbReference type="GO" id="GO:0032784">
    <property type="term" value="P:regulation of DNA-templated transcription elongation"/>
    <property type="evidence" value="ECO:0007669"/>
    <property type="project" value="TreeGrafter"/>
</dbReference>
<feature type="compositionally biased region" description="Basic and acidic residues" evidence="1">
    <location>
        <begin position="300"/>
        <end position="328"/>
    </location>
</feature>
<dbReference type="GO" id="GO:0005634">
    <property type="term" value="C:nucleus"/>
    <property type="evidence" value="ECO:0007669"/>
    <property type="project" value="InterPro"/>
</dbReference>
<dbReference type="PANTHER" id="PTHR12190:SF1">
    <property type="entry name" value="DBIRD COMPLEX SUBUNIT ZNF326"/>
    <property type="match status" value="1"/>
</dbReference>
<reference evidence="2" key="2">
    <citation type="submission" date="2025-09" db="UniProtKB">
        <authorList>
            <consortium name="Ensembl"/>
        </authorList>
    </citation>
    <scope>IDENTIFICATION</scope>
</reference>
<evidence type="ECO:0000256" key="1">
    <source>
        <dbReference type="SAM" id="MobiDB-lite"/>
    </source>
</evidence>
<protein>
    <submittedName>
        <fullName evidence="2">Uncharacterized protein</fullName>
    </submittedName>
</protein>
<dbReference type="Ensembl" id="ENSEBUT00000015740.1">
    <property type="protein sequence ID" value="ENSEBUP00000015164.1"/>
    <property type="gene ID" value="ENSEBUG00000009537.1"/>
</dbReference>
<feature type="region of interest" description="Disordered" evidence="1">
    <location>
        <begin position="280"/>
        <end position="328"/>
    </location>
</feature>
<dbReference type="GeneTree" id="ENSGT01120000273243"/>
<evidence type="ECO:0000313" key="3">
    <source>
        <dbReference type="Proteomes" id="UP000694388"/>
    </source>
</evidence>
<keyword evidence="3" id="KW-1185">Reference proteome</keyword>
<dbReference type="Pfam" id="PF04988">
    <property type="entry name" value="AKAP95"/>
    <property type="match status" value="1"/>
</dbReference>
<dbReference type="PANTHER" id="PTHR12190">
    <property type="entry name" value="A-KINASE ANCHOR PROTEIN AKAP 8"/>
    <property type="match status" value="1"/>
</dbReference>
<dbReference type="Proteomes" id="UP000694388">
    <property type="component" value="Unplaced"/>
</dbReference>
<dbReference type="GO" id="GO:0044609">
    <property type="term" value="C:DBIRD complex"/>
    <property type="evidence" value="ECO:0007669"/>
    <property type="project" value="TreeGrafter"/>
</dbReference>
<feature type="compositionally biased region" description="Basic and acidic residues" evidence="1">
    <location>
        <begin position="280"/>
        <end position="293"/>
    </location>
</feature>
<dbReference type="InterPro" id="IPR007071">
    <property type="entry name" value="AKAP95"/>
</dbReference>
<dbReference type="GO" id="GO:0003677">
    <property type="term" value="F:DNA binding"/>
    <property type="evidence" value="ECO:0007669"/>
    <property type="project" value="InterPro"/>
</dbReference>
<dbReference type="AlphaFoldDB" id="A0A8C4QHU4"/>
<feature type="compositionally biased region" description="Gly residues" evidence="1">
    <location>
        <begin position="38"/>
        <end position="49"/>
    </location>
</feature>
<feature type="region of interest" description="Disordered" evidence="1">
    <location>
        <begin position="27"/>
        <end position="63"/>
    </location>
</feature>
<accession>A0A8C4QHU4</accession>
<proteinExistence type="predicted"/>